<evidence type="ECO:0000256" key="3">
    <source>
        <dbReference type="ARBA" id="ARBA00023027"/>
    </source>
</evidence>
<evidence type="ECO:0000313" key="5">
    <source>
        <dbReference type="Proteomes" id="UP000503162"/>
    </source>
</evidence>
<dbReference type="GO" id="GO:0046872">
    <property type="term" value="F:metal ion binding"/>
    <property type="evidence" value="ECO:0007669"/>
    <property type="project" value="UniProtKB-KW"/>
</dbReference>
<accession>A0A6G8IJN4</accession>
<dbReference type="PANTHER" id="PTHR30004:SF6">
    <property type="entry name" value="D-THREONATE 4-PHOSPHATE DEHYDROGENASE"/>
    <property type="match status" value="1"/>
</dbReference>
<sequence>MSVPNRIALALGDPNGIGPEIALKALAAQPAASLFRFTVFGPGDVLHATAERLGMTTLLASVRHKEAGSLDSESARPGEVNAAAGASAVASATAAILATQAGECDAVIACPHHETAVSLAGIPFSGYPSLLARVCGLASSEVFLMLVGGGLRIVHVTLHESVRDALDRLTVDLICAATRCGVAASERIGSELLTVGMFGINPHASEGGLFGPEDKALTVPAVNRLRQEGYLVSDPIGADELLSRRQHGLYVAIFHDQGHIPVKLLAPKGASALSIGADVVLSTVGHGSAMDIAGAGVADPTALLRTIDLLSATGTHQPL</sequence>
<organism evidence="4 5">
    <name type="scientific">Hydrogenophaga crocea</name>
    <dbReference type="NCBI Taxonomy" id="2716225"/>
    <lineage>
        <taxon>Bacteria</taxon>
        <taxon>Pseudomonadati</taxon>
        <taxon>Pseudomonadota</taxon>
        <taxon>Betaproteobacteria</taxon>
        <taxon>Burkholderiales</taxon>
        <taxon>Comamonadaceae</taxon>
        <taxon>Hydrogenophaga</taxon>
    </lineage>
</organism>
<dbReference type="KEGG" id="hcz:G9Q37_15440"/>
<dbReference type="GO" id="GO:0051287">
    <property type="term" value="F:NAD binding"/>
    <property type="evidence" value="ECO:0007669"/>
    <property type="project" value="InterPro"/>
</dbReference>
<dbReference type="RefSeq" id="WP_166228532.1">
    <property type="nucleotide sequence ID" value="NZ_CP049989.1"/>
</dbReference>
<keyword evidence="2" id="KW-0560">Oxidoreductase</keyword>
<protein>
    <submittedName>
        <fullName evidence="4">4-hydroxythreonine-4-phosphate dehydrogenase</fullName>
    </submittedName>
</protein>
<keyword evidence="3" id="KW-0520">NAD</keyword>
<dbReference type="AlphaFoldDB" id="A0A6G8IJN4"/>
<name>A0A6G8IJN4_9BURK</name>
<dbReference type="Proteomes" id="UP000503162">
    <property type="component" value="Chromosome"/>
</dbReference>
<evidence type="ECO:0000313" key="4">
    <source>
        <dbReference type="EMBL" id="QIM53452.1"/>
    </source>
</evidence>
<dbReference type="EMBL" id="CP049989">
    <property type="protein sequence ID" value="QIM53452.1"/>
    <property type="molecule type" value="Genomic_DNA"/>
</dbReference>
<dbReference type="InterPro" id="IPR005255">
    <property type="entry name" value="PdxA_fam"/>
</dbReference>
<keyword evidence="1" id="KW-0479">Metal-binding</keyword>
<dbReference type="SUPFAM" id="SSF53659">
    <property type="entry name" value="Isocitrate/Isopropylmalate dehydrogenase-like"/>
    <property type="match status" value="1"/>
</dbReference>
<proteinExistence type="predicted"/>
<dbReference type="GO" id="GO:0016491">
    <property type="term" value="F:oxidoreductase activity"/>
    <property type="evidence" value="ECO:0007669"/>
    <property type="project" value="UniProtKB-KW"/>
</dbReference>
<dbReference type="Gene3D" id="3.40.718.10">
    <property type="entry name" value="Isopropylmalate Dehydrogenase"/>
    <property type="match status" value="1"/>
</dbReference>
<gene>
    <name evidence="4" type="ORF">G9Q37_15440</name>
</gene>
<dbReference type="Pfam" id="PF04166">
    <property type="entry name" value="PdxA"/>
    <property type="match status" value="1"/>
</dbReference>
<evidence type="ECO:0000256" key="2">
    <source>
        <dbReference type="ARBA" id="ARBA00023002"/>
    </source>
</evidence>
<dbReference type="PANTHER" id="PTHR30004">
    <property type="entry name" value="4-HYDROXYTHREONINE-4-PHOSPHATE DEHYDROGENASE"/>
    <property type="match status" value="1"/>
</dbReference>
<evidence type="ECO:0000256" key="1">
    <source>
        <dbReference type="ARBA" id="ARBA00022723"/>
    </source>
</evidence>
<reference evidence="4 5" key="1">
    <citation type="submission" date="2020-03" db="EMBL/GenBank/DDBJ databases">
        <title>Hydrogenophaga sp. nov. isolated from cyanobacterial mat.</title>
        <authorList>
            <person name="Thorat V."/>
            <person name="Kirdat K."/>
            <person name="Tiwarekar B."/>
            <person name="Costa E.D."/>
            <person name="Yadav A."/>
        </authorList>
    </citation>
    <scope>NUCLEOTIDE SEQUENCE [LARGE SCALE GENOMIC DNA]</scope>
    <source>
        <strain evidence="4 5">BA0156</strain>
    </source>
</reference>
<keyword evidence="5" id="KW-1185">Reference proteome</keyword>